<comment type="catalytic activity">
    <reaction evidence="8 10">
        <text>(sulfur carrier)-H + L-cysteine = (sulfur carrier)-SH + L-alanine</text>
        <dbReference type="Rhea" id="RHEA:43892"/>
        <dbReference type="Rhea" id="RHEA-COMP:14737"/>
        <dbReference type="Rhea" id="RHEA-COMP:14739"/>
        <dbReference type="ChEBI" id="CHEBI:29917"/>
        <dbReference type="ChEBI" id="CHEBI:35235"/>
        <dbReference type="ChEBI" id="CHEBI:57972"/>
        <dbReference type="ChEBI" id="CHEBI:64428"/>
        <dbReference type="EC" id="2.8.1.7"/>
    </reaction>
</comment>
<keyword evidence="5 10" id="KW-0808">Transferase</keyword>
<reference evidence="12 13" key="1">
    <citation type="submission" date="2018-06" db="EMBL/GenBank/DDBJ databases">
        <authorList>
            <consortium name="Pathogen Informatics"/>
            <person name="Doyle S."/>
        </authorList>
    </citation>
    <scope>NUCLEOTIDE SEQUENCE [LARGE SCALE GENOMIC DNA]</scope>
    <source>
        <strain evidence="12 13">NCTC12026</strain>
    </source>
</reference>
<evidence type="ECO:0000256" key="7">
    <source>
        <dbReference type="ARBA" id="ARBA00023239"/>
    </source>
</evidence>
<dbReference type="EC" id="2.8.1.7" evidence="3 10"/>
<accession>A0A379G2U0</accession>
<keyword evidence="6 10" id="KW-0663">Pyridoxal phosphate</keyword>
<dbReference type="Gene3D" id="3.40.640.10">
    <property type="entry name" value="Type I PLP-dependent aspartate aminotransferase-like (Major domain)"/>
    <property type="match status" value="1"/>
</dbReference>
<dbReference type="GO" id="GO:0016829">
    <property type="term" value="F:lyase activity"/>
    <property type="evidence" value="ECO:0007669"/>
    <property type="project" value="UniProtKB-KW"/>
</dbReference>
<dbReference type="InterPro" id="IPR015424">
    <property type="entry name" value="PyrdxlP-dep_Trfase"/>
</dbReference>
<dbReference type="OrthoDB" id="9808002at2"/>
<comment type="cofactor">
    <cofactor evidence="1 9">
        <name>pyridoxal 5'-phosphate</name>
        <dbReference type="ChEBI" id="CHEBI:597326"/>
    </cofactor>
</comment>
<evidence type="ECO:0000256" key="5">
    <source>
        <dbReference type="ARBA" id="ARBA00022679"/>
    </source>
</evidence>
<dbReference type="Proteomes" id="UP000255129">
    <property type="component" value="Unassembled WGS sequence"/>
</dbReference>
<dbReference type="GO" id="GO:0031071">
    <property type="term" value="F:cysteine desulfurase activity"/>
    <property type="evidence" value="ECO:0007669"/>
    <property type="project" value="UniProtKB-UniRule"/>
</dbReference>
<feature type="domain" description="Aminotransferase class V" evidence="11">
    <location>
        <begin position="25"/>
        <end position="400"/>
    </location>
</feature>
<evidence type="ECO:0000256" key="3">
    <source>
        <dbReference type="ARBA" id="ARBA00012239"/>
    </source>
</evidence>
<dbReference type="InterPro" id="IPR000192">
    <property type="entry name" value="Aminotrans_V_dom"/>
</dbReference>
<dbReference type="PROSITE" id="PS00595">
    <property type="entry name" value="AA_TRANSFER_CLASS_5"/>
    <property type="match status" value="1"/>
</dbReference>
<protein>
    <recommendedName>
        <fullName evidence="3 10">Cysteine desulfurase</fullName>
        <ecNumber evidence="3 10">2.8.1.7</ecNumber>
    </recommendedName>
</protein>
<dbReference type="InterPro" id="IPR015422">
    <property type="entry name" value="PyrdxlP-dep_Trfase_small"/>
</dbReference>
<dbReference type="InterPro" id="IPR010970">
    <property type="entry name" value="Cys_dSase_SufS"/>
</dbReference>
<dbReference type="RefSeq" id="WP_115164246.1">
    <property type="nucleotide sequence ID" value="NZ_UGUA01000002.1"/>
</dbReference>
<evidence type="ECO:0000256" key="8">
    <source>
        <dbReference type="ARBA" id="ARBA00050776"/>
    </source>
</evidence>
<keyword evidence="7" id="KW-0456">Lyase</keyword>
<evidence type="ECO:0000256" key="2">
    <source>
        <dbReference type="ARBA" id="ARBA00010447"/>
    </source>
</evidence>
<evidence type="ECO:0000256" key="1">
    <source>
        <dbReference type="ARBA" id="ARBA00001933"/>
    </source>
</evidence>
<dbReference type="PANTHER" id="PTHR43586">
    <property type="entry name" value="CYSTEINE DESULFURASE"/>
    <property type="match status" value="1"/>
</dbReference>
<dbReference type="EMBL" id="UGUA01000002">
    <property type="protein sequence ID" value="SUC35349.1"/>
    <property type="molecule type" value="Genomic_DNA"/>
</dbReference>
<dbReference type="SUPFAM" id="SSF53383">
    <property type="entry name" value="PLP-dependent transferases"/>
    <property type="match status" value="1"/>
</dbReference>
<dbReference type="CDD" id="cd06453">
    <property type="entry name" value="SufS_like"/>
    <property type="match status" value="1"/>
</dbReference>
<dbReference type="NCBIfam" id="TIGR01979">
    <property type="entry name" value="sufS"/>
    <property type="match status" value="1"/>
</dbReference>
<dbReference type="AlphaFoldDB" id="A0A379G2U0"/>
<sequence length="412" mass="45497">MAFDVETVRQDFPALAQSVNGHPLVYLDSAASVQKPQLVVECESQFTLHHYAAVHRGVHTLSANATTLMEEVRQKAADFLHAKSQDEIIFVKGTTEGINLVANSFGRQFINDGDNIVITEMEHHANIVPWFMLAEEIGCEIRVLPILDDGSLDLSQLDTLIDQRTKLLSFTHISNVLGTVNPVKKIIQQARSIAIEKEGDLAILVDGAQGAMHQIVDVQALDCDFYVFSGHKLYGPTGIGILYGKKSRLEKMPPWEGGGAMIRQVSFTTGITFADIPWRFEAGTPNISGIIGLGAAFDYLNQLGLANAFAHEKQIIEYASELLQQVPSLRLYGNNQREGVIAFNLGEHHAYDVGAFLDRYGIAIRTGHHCAMPLMERYNVPAMCRASVGVYTQKHDIEALYNALLRIKKLLG</sequence>
<dbReference type="Gene3D" id="3.90.1150.10">
    <property type="entry name" value="Aspartate Aminotransferase, domain 1"/>
    <property type="match status" value="1"/>
</dbReference>
<dbReference type="NCBIfam" id="NF006791">
    <property type="entry name" value="PRK09295.1"/>
    <property type="match status" value="1"/>
</dbReference>
<evidence type="ECO:0000259" key="11">
    <source>
        <dbReference type="Pfam" id="PF00266"/>
    </source>
</evidence>
<keyword evidence="4" id="KW-0963">Cytoplasm</keyword>
<evidence type="ECO:0000256" key="9">
    <source>
        <dbReference type="RuleBase" id="RU004504"/>
    </source>
</evidence>
<name>A0A379G2U0_9GAMM</name>
<dbReference type="PANTHER" id="PTHR43586:SF25">
    <property type="entry name" value="CYSTEINE DESULFURASE"/>
    <property type="match status" value="1"/>
</dbReference>
<dbReference type="GO" id="GO:0006534">
    <property type="term" value="P:cysteine metabolic process"/>
    <property type="evidence" value="ECO:0007669"/>
    <property type="project" value="UniProtKB-UniRule"/>
</dbReference>
<comment type="function">
    <text evidence="10">Catalyzes the removal of elemental sulfur and selenium atoms from L-cysteine, L-cystine, L-selenocysteine, and L-selenocystine to produce L-alanine.</text>
</comment>
<organism evidence="12 13">
    <name type="scientific">Providencia rustigianii</name>
    <dbReference type="NCBI Taxonomy" id="158850"/>
    <lineage>
        <taxon>Bacteria</taxon>
        <taxon>Pseudomonadati</taxon>
        <taxon>Pseudomonadota</taxon>
        <taxon>Gammaproteobacteria</taxon>
        <taxon>Enterobacterales</taxon>
        <taxon>Morganellaceae</taxon>
        <taxon>Providencia</taxon>
    </lineage>
</organism>
<evidence type="ECO:0000256" key="10">
    <source>
        <dbReference type="RuleBase" id="RU004506"/>
    </source>
</evidence>
<evidence type="ECO:0000256" key="4">
    <source>
        <dbReference type="ARBA" id="ARBA00022490"/>
    </source>
</evidence>
<evidence type="ECO:0000313" key="13">
    <source>
        <dbReference type="Proteomes" id="UP000255129"/>
    </source>
</evidence>
<evidence type="ECO:0000313" key="12">
    <source>
        <dbReference type="EMBL" id="SUC35349.1"/>
    </source>
</evidence>
<dbReference type="GO" id="GO:0030170">
    <property type="term" value="F:pyridoxal phosphate binding"/>
    <property type="evidence" value="ECO:0007669"/>
    <property type="project" value="UniProtKB-UniRule"/>
</dbReference>
<dbReference type="Pfam" id="PF00266">
    <property type="entry name" value="Aminotran_5"/>
    <property type="match status" value="1"/>
</dbReference>
<comment type="similarity">
    <text evidence="2 10">Belongs to the class-V pyridoxal-phosphate-dependent aminotransferase family. Csd subfamily.</text>
</comment>
<dbReference type="InterPro" id="IPR015421">
    <property type="entry name" value="PyrdxlP-dep_Trfase_major"/>
</dbReference>
<evidence type="ECO:0000256" key="6">
    <source>
        <dbReference type="ARBA" id="ARBA00022898"/>
    </source>
</evidence>
<gene>
    <name evidence="12" type="primary">sufS</name>
    <name evidence="12" type="ORF">NCTC12026_01738</name>
</gene>
<proteinExistence type="inferred from homology"/>
<dbReference type="InterPro" id="IPR020578">
    <property type="entry name" value="Aminotrans_V_PyrdxlP_BS"/>
</dbReference>